<feature type="coiled-coil region" evidence="1">
    <location>
        <begin position="86"/>
        <end position="158"/>
    </location>
</feature>
<feature type="compositionally biased region" description="Polar residues" evidence="2">
    <location>
        <begin position="19"/>
        <end position="28"/>
    </location>
</feature>
<feature type="region of interest" description="Disordered" evidence="2">
    <location>
        <begin position="1"/>
        <end position="28"/>
    </location>
</feature>
<dbReference type="Proteomes" id="UP000249056">
    <property type="component" value="Unassembled WGS sequence"/>
</dbReference>
<evidence type="ECO:0000256" key="1">
    <source>
        <dbReference type="SAM" id="Coils"/>
    </source>
</evidence>
<keyword evidence="1" id="KW-0175">Coiled coil</keyword>
<organism evidence="3 4">
    <name type="scientific">Monilinia fructigena</name>
    <dbReference type="NCBI Taxonomy" id="38457"/>
    <lineage>
        <taxon>Eukaryota</taxon>
        <taxon>Fungi</taxon>
        <taxon>Dikarya</taxon>
        <taxon>Ascomycota</taxon>
        <taxon>Pezizomycotina</taxon>
        <taxon>Leotiomycetes</taxon>
        <taxon>Helotiales</taxon>
        <taxon>Sclerotiniaceae</taxon>
        <taxon>Monilinia</taxon>
    </lineage>
</organism>
<name>A0A395J4S7_9HELO</name>
<evidence type="ECO:0000313" key="3">
    <source>
        <dbReference type="EMBL" id="RAL67124.1"/>
    </source>
</evidence>
<sequence length="161" mass="18915">MSFPTDFTQSDNRSRQRPGANQRTNTYTSNYTLPTIDMSALGLKSFEDARCATCDGELDPKHTDPLGHILPELCLDCQNQVVFLRIERENIKKEQRRRQMEAIQAAYTEALAQAELRRVLVDGNRKLKEEIEEIRAQIMAQEVRNRELRRRREAERRLLRR</sequence>
<keyword evidence="4" id="KW-1185">Reference proteome</keyword>
<evidence type="ECO:0000313" key="4">
    <source>
        <dbReference type="Proteomes" id="UP000249056"/>
    </source>
</evidence>
<dbReference type="AlphaFoldDB" id="A0A395J4S7"/>
<protein>
    <submittedName>
        <fullName evidence="3">Uncharacterized protein</fullName>
    </submittedName>
</protein>
<dbReference type="EMBL" id="QKRW01000004">
    <property type="protein sequence ID" value="RAL67124.1"/>
    <property type="molecule type" value="Genomic_DNA"/>
</dbReference>
<evidence type="ECO:0000256" key="2">
    <source>
        <dbReference type="SAM" id="MobiDB-lite"/>
    </source>
</evidence>
<comment type="caution">
    <text evidence="3">The sequence shown here is derived from an EMBL/GenBank/DDBJ whole genome shotgun (WGS) entry which is preliminary data.</text>
</comment>
<reference evidence="3 4" key="1">
    <citation type="submission" date="2018-06" db="EMBL/GenBank/DDBJ databases">
        <title>Genome Sequence of the Brown Rot Fungal Pathogen Monilinia fructigena.</title>
        <authorList>
            <person name="Landi L."/>
            <person name="De Miccolis Angelini R.M."/>
            <person name="Pollastro S."/>
            <person name="Abate D."/>
            <person name="Faretra F."/>
            <person name="Romanazzi G."/>
        </authorList>
    </citation>
    <scope>NUCLEOTIDE SEQUENCE [LARGE SCALE GENOMIC DNA]</scope>
    <source>
        <strain evidence="3 4">Mfrg269</strain>
    </source>
</reference>
<gene>
    <name evidence="3" type="ORF">DID88_007902</name>
</gene>
<dbReference type="OrthoDB" id="3535033at2759"/>
<feature type="compositionally biased region" description="Polar residues" evidence="2">
    <location>
        <begin position="1"/>
        <end position="11"/>
    </location>
</feature>
<accession>A0A395J4S7</accession>
<proteinExistence type="predicted"/>